<protein>
    <recommendedName>
        <fullName evidence="5">Chromosome partition protein Smc</fullName>
    </recommendedName>
</protein>
<dbReference type="OrthoDB" id="5622869at2"/>
<sequence>MDQGFVDLRQAHNDNNSVSENYWPSLTDIMTVVVMIFMLASTVLIVRNWELMAELRNTMEAEQRAASMARNVADANATLEEQLASAQHQLSLLRMQMMQAQETDAEKSRQLAEREAQQLALESQLEQLRNQLNQTEQQRSLLSDQLQQANSRYTELKAEHETQLAQLSNAEEKITALELNNQKQADALIDLKQQQLSSTRSFTSLQGEYDDLKVKYDKLVRPARTPVGKHVVEVRFEKISGNKRIAIREGEAEYRQLTMEQLNNELGALKQAHPGMLYVKIVIPDESGLSYNEAWNFTKQILQEYDYYHQE</sequence>
<reference evidence="3 4" key="1">
    <citation type="submission" date="2016-11" db="EMBL/GenBank/DDBJ databases">
        <title>Mixed transmission modes and dynamic genome evolution in an obligate animal-bacterial symbiosis.</title>
        <authorList>
            <person name="Russell S.L."/>
            <person name="Corbett-Detig R.B."/>
            <person name="Cavanaugh C.M."/>
        </authorList>
    </citation>
    <scope>NUCLEOTIDE SEQUENCE [LARGE SCALE GENOMIC DNA]</scope>
    <source>
        <strain evidence="3">Sveles-Q1</strain>
    </source>
</reference>
<comment type="caution">
    <text evidence="3">The sequence shown here is derived from an EMBL/GenBank/DDBJ whole genome shotgun (WGS) entry which is preliminary data.</text>
</comment>
<evidence type="ECO:0000256" key="2">
    <source>
        <dbReference type="SAM" id="Phobius"/>
    </source>
</evidence>
<proteinExistence type="predicted"/>
<evidence type="ECO:0008006" key="5">
    <source>
        <dbReference type="Google" id="ProtNLM"/>
    </source>
</evidence>
<evidence type="ECO:0000313" key="4">
    <source>
        <dbReference type="Proteomes" id="UP000191110"/>
    </source>
</evidence>
<evidence type="ECO:0000256" key="1">
    <source>
        <dbReference type="SAM" id="Coils"/>
    </source>
</evidence>
<keyword evidence="2" id="KW-1133">Transmembrane helix</keyword>
<keyword evidence="2" id="KW-0472">Membrane</keyword>
<accession>A0A1T2L936</accession>
<feature type="coiled-coil region" evidence="1">
    <location>
        <begin position="52"/>
        <end position="194"/>
    </location>
</feature>
<dbReference type="AlphaFoldDB" id="A0A1T2L936"/>
<name>A0A1T2L936_9GAMM</name>
<dbReference type="RefSeq" id="WP_078482657.1">
    <property type="nucleotide sequence ID" value="NZ_MPRL01000008.1"/>
</dbReference>
<organism evidence="3 4">
    <name type="scientific">Solemya pervernicosa gill symbiont</name>
    <dbReference type="NCBI Taxonomy" id="642797"/>
    <lineage>
        <taxon>Bacteria</taxon>
        <taxon>Pseudomonadati</taxon>
        <taxon>Pseudomonadota</taxon>
        <taxon>Gammaproteobacteria</taxon>
        <taxon>sulfur-oxidizing symbionts</taxon>
    </lineage>
</organism>
<gene>
    <name evidence="3" type="ORF">BOW53_03275</name>
</gene>
<keyword evidence="1" id="KW-0175">Coiled coil</keyword>
<keyword evidence="2" id="KW-0812">Transmembrane</keyword>
<evidence type="ECO:0000313" key="3">
    <source>
        <dbReference type="EMBL" id="OOZ41544.1"/>
    </source>
</evidence>
<dbReference type="EMBL" id="MPRL01000008">
    <property type="protein sequence ID" value="OOZ41544.1"/>
    <property type="molecule type" value="Genomic_DNA"/>
</dbReference>
<keyword evidence="4" id="KW-1185">Reference proteome</keyword>
<dbReference type="Proteomes" id="UP000191110">
    <property type="component" value="Unassembled WGS sequence"/>
</dbReference>
<feature type="transmembrane region" description="Helical" evidence="2">
    <location>
        <begin position="29"/>
        <end position="49"/>
    </location>
</feature>